<proteinExistence type="predicted"/>
<feature type="region of interest" description="Disordered" evidence="1">
    <location>
        <begin position="102"/>
        <end position="124"/>
    </location>
</feature>
<feature type="transmembrane region" description="Helical" evidence="2">
    <location>
        <begin position="6"/>
        <end position="25"/>
    </location>
</feature>
<dbReference type="EMBL" id="OV696696">
    <property type="protein sequence ID" value="CAH1239304.1"/>
    <property type="molecule type" value="Genomic_DNA"/>
</dbReference>
<dbReference type="GO" id="GO:0001517">
    <property type="term" value="F:N-acetylglucosamine 6-O-sulfotransferase activity"/>
    <property type="evidence" value="ECO:0007669"/>
    <property type="project" value="TreeGrafter"/>
</dbReference>
<dbReference type="GO" id="GO:0006044">
    <property type="term" value="P:N-acetylglucosamine metabolic process"/>
    <property type="evidence" value="ECO:0007669"/>
    <property type="project" value="TreeGrafter"/>
</dbReference>
<dbReference type="AlphaFoldDB" id="A0A8J9VRM5"/>
<name>A0A8J9VRM5_BRALA</name>
<evidence type="ECO:0000256" key="1">
    <source>
        <dbReference type="SAM" id="MobiDB-lite"/>
    </source>
</evidence>
<feature type="compositionally biased region" description="Basic and acidic residues" evidence="1">
    <location>
        <begin position="102"/>
        <end position="113"/>
    </location>
</feature>
<dbReference type="OrthoDB" id="6138663at2759"/>
<evidence type="ECO:0000313" key="3">
    <source>
        <dbReference type="EMBL" id="CAH1239304.1"/>
    </source>
</evidence>
<sequence length="330" mass="37431">MSVRGAVVVTLLCLCMMLLLGHLNFSRHGRITMWNHAHESHPGTQSNFLVKQALSREADVLAMSPRRTVSPAETLSSCQFGRENMTGENVEDRLSALRERWERDPGNDPEEGRQFGNQSGPSGDPARRLAVVVFAQMRTGSSFTGQLFNQNPSFFYMFEPLWHLHHPQNVAANTSTREKNSRAKAHLSATVHRPPEATFAKVLGEILSCDFGEFTKFIGRKGLFKVGFDQALTRFCDEVLHWPPRRCAFALRPQTLPKLVKYCKRTPYTAVKTIRIQNMDSLEYLLADPTLDLKIVHLVRDPRAIMTSRLSLRHRLVVVVVVVHCFLLLQ</sequence>
<protein>
    <submittedName>
        <fullName evidence="3">CHST3 protein</fullName>
    </submittedName>
</protein>
<dbReference type="InterPro" id="IPR051135">
    <property type="entry name" value="Gal/GlcNAc/GalNAc_ST"/>
</dbReference>
<dbReference type="PANTHER" id="PTHR10704">
    <property type="entry name" value="CARBOHYDRATE SULFOTRANSFERASE"/>
    <property type="match status" value="1"/>
</dbReference>
<keyword evidence="2" id="KW-0472">Membrane</keyword>
<keyword evidence="2" id="KW-1133">Transmembrane helix</keyword>
<reference evidence="3" key="1">
    <citation type="submission" date="2022-01" db="EMBL/GenBank/DDBJ databases">
        <authorList>
            <person name="Braso-Vives M."/>
        </authorList>
    </citation>
    <scope>NUCLEOTIDE SEQUENCE</scope>
</reference>
<accession>A0A8J9VRM5</accession>
<keyword evidence="2" id="KW-0812">Transmembrane</keyword>
<dbReference type="SUPFAM" id="SSF52540">
    <property type="entry name" value="P-loop containing nucleoside triphosphate hydrolases"/>
    <property type="match status" value="1"/>
</dbReference>
<dbReference type="Gene3D" id="3.40.50.300">
    <property type="entry name" value="P-loop containing nucleotide triphosphate hydrolases"/>
    <property type="match status" value="1"/>
</dbReference>
<evidence type="ECO:0000256" key="2">
    <source>
        <dbReference type="SAM" id="Phobius"/>
    </source>
</evidence>
<dbReference type="PANTHER" id="PTHR10704:SF44">
    <property type="entry name" value="LD35051P-RELATED"/>
    <property type="match status" value="1"/>
</dbReference>
<evidence type="ECO:0000313" key="4">
    <source>
        <dbReference type="Proteomes" id="UP000838412"/>
    </source>
</evidence>
<organism evidence="3 4">
    <name type="scientific">Branchiostoma lanceolatum</name>
    <name type="common">Common lancelet</name>
    <name type="synonym">Amphioxus lanceolatum</name>
    <dbReference type="NCBI Taxonomy" id="7740"/>
    <lineage>
        <taxon>Eukaryota</taxon>
        <taxon>Metazoa</taxon>
        <taxon>Chordata</taxon>
        <taxon>Cephalochordata</taxon>
        <taxon>Leptocardii</taxon>
        <taxon>Amphioxiformes</taxon>
        <taxon>Branchiostomatidae</taxon>
        <taxon>Branchiostoma</taxon>
    </lineage>
</organism>
<dbReference type="InterPro" id="IPR027417">
    <property type="entry name" value="P-loop_NTPase"/>
</dbReference>
<dbReference type="Proteomes" id="UP000838412">
    <property type="component" value="Chromosome 11"/>
</dbReference>
<gene>
    <name evidence="3" type="primary">CHST3</name>
    <name evidence="3" type="ORF">BLAG_LOCUS3648</name>
</gene>
<keyword evidence="4" id="KW-1185">Reference proteome</keyword>
<dbReference type="GO" id="GO:0006790">
    <property type="term" value="P:sulfur compound metabolic process"/>
    <property type="evidence" value="ECO:0007669"/>
    <property type="project" value="TreeGrafter"/>
</dbReference>